<feature type="binding site" evidence="12 15">
    <location>
        <position position="49"/>
    </location>
    <ligand>
        <name>pyruvate</name>
        <dbReference type="ChEBI" id="CHEBI:15361"/>
    </ligand>
</feature>
<evidence type="ECO:0000256" key="4">
    <source>
        <dbReference type="ARBA" id="ARBA00012086"/>
    </source>
</evidence>
<reference evidence="17" key="1">
    <citation type="submission" date="2019-02" db="EMBL/GenBank/DDBJ databases">
        <title>Isolation and identification of novel species under the genus Muribaculum.</title>
        <authorList>
            <person name="Miyake S."/>
            <person name="Ding Y."/>
            <person name="Low A."/>
            <person name="Soh M."/>
            <person name="Seedorf H."/>
        </authorList>
    </citation>
    <scope>NUCLEOTIDE SEQUENCE [LARGE SCALE GENOMIC DNA]</scope>
    <source>
        <strain evidence="17">H5</strain>
    </source>
</reference>
<feature type="site" description="Part of a proton relay during catalysis" evidence="12">
    <location>
        <position position="48"/>
    </location>
</feature>
<dbReference type="SUPFAM" id="SSF51569">
    <property type="entry name" value="Aldolase"/>
    <property type="match status" value="1"/>
</dbReference>
<keyword evidence="5 12" id="KW-0963">Cytoplasm</keyword>
<evidence type="ECO:0000256" key="5">
    <source>
        <dbReference type="ARBA" id="ARBA00022490"/>
    </source>
</evidence>
<evidence type="ECO:0000256" key="14">
    <source>
        <dbReference type="PIRSR" id="PIRSR001365-1"/>
    </source>
</evidence>
<comment type="caution">
    <text evidence="12">Was originally thought to be a dihydrodipicolinate synthase (DHDPS), catalyzing the condensation of (S)-aspartate-beta-semialdehyde [(S)-ASA] and pyruvate to dihydrodipicolinate (DHDP). However, it was shown in E.coli that the product of the enzymatic reaction is not dihydrodipicolinate but in fact (4S)-4-hydroxy-2,3,4,5-tetrahydro-(2S)-dipicolinic acid (HTPA), and that the consecutive dehydration reaction leading to DHDP is not spontaneous but catalyzed by DapB.</text>
</comment>
<evidence type="ECO:0000313" key="16">
    <source>
        <dbReference type="EMBL" id="QCD41912.1"/>
    </source>
</evidence>
<dbReference type="UniPathway" id="UPA00034">
    <property type="reaction ID" value="UER00017"/>
</dbReference>
<comment type="catalytic activity">
    <reaction evidence="11 12">
        <text>L-aspartate 4-semialdehyde + pyruvate = (2S,4S)-4-hydroxy-2,3,4,5-tetrahydrodipicolinate + H2O + H(+)</text>
        <dbReference type="Rhea" id="RHEA:34171"/>
        <dbReference type="ChEBI" id="CHEBI:15361"/>
        <dbReference type="ChEBI" id="CHEBI:15377"/>
        <dbReference type="ChEBI" id="CHEBI:15378"/>
        <dbReference type="ChEBI" id="CHEBI:67139"/>
        <dbReference type="ChEBI" id="CHEBI:537519"/>
        <dbReference type="EC" id="4.3.3.7"/>
    </reaction>
</comment>
<dbReference type="PRINTS" id="PR00146">
    <property type="entry name" value="DHPICSNTHASE"/>
</dbReference>
<evidence type="ECO:0000256" key="11">
    <source>
        <dbReference type="ARBA" id="ARBA00047836"/>
    </source>
</evidence>
<keyword evidence="9 12" id="KW-0456">Lyase</keyword>
<dbReference type="Proteomes" id="UP000297149">
    <property type="component" value="Chromosome"/>
</dbReference>
<dbReference type="InterPro" id="IPR013785">
    <property type="entry name" value="Aldolase_TIM"/>
</dbReference>
<comment type="subcellular location">
    <subcellularLocation>
        <location evidence="12">Cytoplasm</location>
    </subcellularLocation>
</comment>
<name>A0A4P7W294_9BACT</name>
<feature type="binding site" evidence="12 15">
    <location>
        <position position="210"/>
    </location>
    <ligand>
        <name>pyruvate</name>
        <dbReference type="ChEBI" id="CHEBI:15361"/>
    </ligand>
</feature>
<keyword evidence="10 12" id="KW-0704">Schiff base</keyword>
<dbReference type="SMART" id="SM01130">
    <property type="entry name" value="DHDPS"/>
    <property type="match status" value="1"/>
</dbReference>
<dbReference type="GO" id="GO:0005829">
    <property type="term" value="C:cytosol"/>
    <property type="evidence" value="ECO:0007669"/>
    <property type="project" value="TreeGrafter"/>
</dbReference>
<comment type="function">
    <text evidence="1 12">Catalyzes the condensation of (S)-aspartate-beta-semialdehyde [(S)-ASA] and pyruvate to 4-hydroxy-tetrahydrodipicolinate (HTPA).</text>
</comment>
<dbReference type="GO" id="GO:0009089">
    <property type="term" value="P:lysine biosynthetic process via diaminopimelate"/>
    <property type="evidence" value="ECO:0007669"/>
    <property type="project" value="UniProtKB-UniRule"/>
</dbReference>
<accession>A0A4P7W294</accession>
<keyword evidence="17" id="KW-1185">Reference proteome</keyword>
<feature type="active site" description="Schiff-base intermediate with substrate" evidence="12 14">
    <location>
        <position position="168"/>
    </location>
</feature>
<evidence type="ECO:0000256" key="2">
    <source>
        <dbReference type="ARBA" id="ARBA00005120"/>
    </source>
</evidence>
<evidence type="ECO:0000313" key="17">
    <source>
        <dbReference type="Proteomes" id="UP000297149"/>
    </source>
</evidence>
<dbReference type="Pfam" id="PF00701">
    <property type="entry name" value="DHDPS"/>
    <property type="match status" value="1"/>
</dbReference>
<dbReference type="InterPro" id="IPR005263">
    <property type="entry name" value="DapA"/>
</dbReference>
<dbReference type="AlphaFoldDB" id="A0A4P7W294"/>
<dbReference type="PIRSF" id="PIRSF001365">
    <property type="entry name" value="DHDPS"/>
    <property type="match status" value="1"/>
</dbReference>
<evidence type="ECO:0000256" key="1">
    <source>
        <dbReference type="ARBA" id="ARBA00003294"/>
    </source>
</evidence>
<dbReference type="HAMAP" id="MF_00418">
    <property type="entry name" value="DapA"/>
    <property type="match status" value="1"/>
</dbReference>
<proteinExistence type="inferred from homology"/>
<comment type="similarity">
    <text evidence="3 12 13">Belongs to the DapA family.</text>
</comment>
<organism evidence="16 17">
    <name type="scientific">Duncaniella dubosii</name>
    <dbReference type="NCBI Taxonomy" id="2518971"/>
    <lineage>
        <taxon>Bacteria</taxon>
        <taxon>Pseudomonadati</taxon>
        <taxon>Bacteroidota</taxon>
        <taxon>Bacteroidia</taxon>
        <taxon>Bacteroidales</taxon>
        <taxon>Muribaculaceae</taxon>
        <taxon>Duncaniella</taxon>
    </lineage>
</organism>
<protein>
    <recommendedName>
        <fullName evidence="4 12">4-hydroxy-tetrahydrodipicolinate synthase</fullName>
        <shortName evidence="12">HTPA synthase</shortName>
        <ecNumber evidence="4 12">4.3.3.7</ecNumber>
    </recommendedName>
</protein>
<dbReference type="PANTHER" id="PTHR12128:SF66">
    <property type="entry name" value="4-HYDROXY-2-OXOGLUTARATE ALDOLASE, MITOCHONDRIAL"/>
    <property type="match status" value="1"/>
</dbReference>
<comment type="subunit">
    <text evidence="12">Homotetramer; dimer of dimers.</text>
</comment>
<feature type="active site" description="Proton donor/acceptor" evidence="12 14">
    <location>
        <position position="138"/>
    </location>
</feature>
<evidence type="ECO:0000256" key="3">
    <source>
        <dbReference type="ARBA" id="ARBA00007592"/>
    </source>
</evidence>
<evidence type="ECO:0000256" key="7">
    <source>
        <dbReference type="ARBA" id="ARBA00022915"/>
    </source>
</evidence>
<keyword evidence="8 12" id="KW-0457">Lysine biosynthesis</keyword>
<feature type="site" description="Part of a proton relay during catalysis" evidence="12">
    <location>
        <position position="112"/>
    </location>
</feature>
<dbReference type="EC" id="4.3.3.7" evidence="4 12"/>
<dbReference type="NCBIfam" id="TIGR00674">
    <property type="entry name" value="dapA"/>
    <property type="match status" value="1"/>
</dbReference>
<dbReference type="GO" id="GO:0019877">
    <property type="term" value="P:diaminopimelate biosynthetic process"/>
    <property type="evidence" value="ECO:0007669"/>
    <property type="project" value="UniProtKB-UniRule"/>
</dbReference>
<keyword evidence="6 12" id="KW-0028">Amino-acid biosynthesis</keyword>
<dbReference type="InterPro" id="IPR002220">
    <property type="entry name" value="DapA-like"/>
</dbReference>
<dbReference type="GO" id="GO:0008840">
    <property type="term" value="F:4-hydroxy-tetrahydrodipicolinate synthase activity"/>
    <property type="evidence" value="ECO:0007669"/>
    <property type="project" value="UniProtKB-UniRule"/>
</dbReference>
<evidence type="ECO:0000256" key="12">
    <source>
        <dbReference type="HAMAP-Rule" id="MF_00418"/>
    </source>
</evidence>
<keyword evidence="7 12" id="KW-0220">Diaminopimelate biosynthesis</keyword>
<evidence type="ECO:0000256" key="13">
    <source>
        <dbReference type="PIRNR" id="PIRNR001365"/>
    </source>
</evidence>
<dbReference type="PANTHER" id="PTHR12128">
    <property type="entry name" value="DIHYDRODIPICOLINATE SYNTHASE"/>
    <property type="match status" value="1"/>
</dbReference>
<evidence type="ECO:0000256" key="10">
    <source>
        <dbReference type="ARBA" id="ARBA00023270"/>
    </source>
</evidence>
<evidence type="ECO:0000256" key="6">
    <source>
        <dbReference type="ARBA" id="ARBA00022605"/>
    </source>
</evidence>
<dbReference type="KEGG" id="ddb:E7747_06210"/>
<dbReference type="EMBL" id="CP039396">
    <property type="protein sequence ID" value="QCD41912.1"/>
    <property type="molecule type" value="Genomic_DNA"/>
</dbReference>
<comment type="pathway">
    <text evidence="2 12">Amino-acid biosynthesis; L-lysine biosynthesis via DAP pathway; (S)-tetrahydrodipicolinate from L-aspartate: step 3/4.</text>
</comment>
<evidence type="ECO:0000256" key="15">
    <source>
        <dbReference type="PIRSR" id="PIRSR001365-2"/>
    </source>
</evidence>
<sequence length="295" mass="32808">MSTEHLRGMGVALTTPFLENGDIDYHTLDMHLDYLIDGKADYIVALGTTAETPTLSADEKHELALHILDYVNHRCPVVIGVGGNSTRSVVKELTETPRMDEFDAILSVVPYYNKPTQEGMYRHFAEIAKASPIPVILYNIPGRTGVNMNTDTIIRLAKEFRGKIIGIKEASGNMQQAQEVITRRPEGFLVISGDDSLAHSMIRIGGDGVISVLGNAYPSQFVDMIHRSMEDETPEAAAKLHQQFSALYSLLFKDGNPSGIKCMLHILFPRYKEVLRLPLVPVTDETRRGLEKEKL</sequence>
<gene>
    <name evidence="12" type="primary">dapA</name>
    <name evidence="16" type="ORF">E7747_06210</name>
</gene>
<evidence type="ECO:0000256" key="9">
    <source>
        <dbReference type="ARBA" id="ARBA00023239"/>
    </source>
</evidence>
<dbReference type="Gene3D" id="3.20.20.70">
    <property type="entry name" value="Aldolase class I"/>
    <property type="match status" value="1"/>
</dbReference>
<dbReference type="CDD" id="cd00950">
    <property type="entry name" value="DHDPS"/>
    <property type="match status" value="1"/>
</dbReference>
<evidence type="ECO:0000256" key="8">
    <source>
        <dbReference type="ARBA" id="ARBA00023154"/>
    </source>
</evidence>
<dbReference type="RefSeq" id="WP_136414792.1">
    <property type="nucleotide sequence ID" value="NZ_CP039396.1"/>
</dbReference>